<sequence length="201" mass="23509">ENDSQHDSLEEIDNYDNLFEENNDHYNLPLFENQSDSYGHSEDELDSCYFLAKSNVDDFLENQSYNSLYCSESTVKKSDSDLTIISNNTEFNDNTNITNSDIIEISDSEIETSYTTYEKEKWQADFSEPIEIKTNKNKTMEIKYKTKRNRIFEPGNLVKISIPHIDKKKMDKKSLPCKIIQKKTNQDSYQVACKFGVLENW</sequence>
<proteinExistence type="predicted"/>
<evidence type="ECO:0000313" key="1">
    <source>
        <dbReference type="EMBL" id="CAG8686946.1"/>
    </source>
</evidence>
<reference evidence="1" key="1">
    <citation type="submission" date="2021-06" db="EMBL/GenBank/DDBJ databases">
        <authorList>
            <person name="Kallberg Y."/>
            <person name="Tangrot J."/>
            <person name="Rosling A."/>
        </authorList>
    </citation>
    <scope>NUCLEOTIDE SEQUENCE</scope>
    <source>
        <strain evidence="1">28 12/20/2015</strain>
    </source>
</reference>
<name>A0ACA9P677_9GLOM</name>
<feature type="non-terminal residue" evidence="1">
    <location>
        <position position="1"/>
    </location>
</feature>
<protein>
    <submittedName>
        <fullName evidence="1">9502_t:CDS:1</fullName>
    </submittedName>
</protein>
<organism evidence="1 2">
    <name type="scientific">Cetraspora pellucida</name>
    <dbReference type="NCBI Taxonomy" id="1433469"/>
    <lineage>
        <taxon>Eukaryota</taxon>
        <taxon>Fungi</taxon>
        <taxon>Fungi incertae sedis</taxon>
        <taxon>Mucoromycota</taxon>
        <taxon>Glomeromycotina</taxon>
        <taxon>Glomeromycetes</taxon>
        <taxon>Diversisporales</taxon>
        <taxon>Gigasporaceae</taxon>
        <taxon>Cetraspora</taxon>
    </lineage>
</organism>
<evidence type="ECO:0000313" key="2">
    <source>
        <dbReference type="Proteomes" id="UP000789366"/>
    </source>
</evidence>
<dbReference type="EMBL" id="CAJVPW010019844">
    <property type="protein sequence ID" value="CAG8686946.1"/>
    <property type="molecule type" value="Genomic_DNA"/>
</dbReference>
<dbReference type="Proteomes" id="UP000789366">
    <property type="component" value="Unassembled WGS sequence"/>
</dbReference>
<comment type="caution">
    <text evidence="1">The sequence shown here is derived from an EMBL/GenBank/DDBJ whole genome shotgun (WGS) entry which is preliminary data.</text>
</comment>
<accession>A0ACA9P677</accession>
<keyword evidence="2" id="KW-1185">Reference proteome</keyword>
<gene>
    <name evidence="1" type="ORF">SPELUC_LOCUS10520</name>
</gene>